<evidence type="ECO:0000259" key="4">
    <source>
        <dbReference type="Pfam" id="PF00703"/>
    </source>
</evidence>
<dbReference type="SUPFAM" id="SSF49785">
    <property type="entry name" value="Galactose-binding domain-like"/>
    <property type="match status" value="1"/>
</dbReference>
<dbReference type="Pfam" id="PF02836">
    <property type="entry name" value="Glyco_hydro_2_C"/>
    <property type="match status" value="1"/>
</dbReference>
<dbReference type="Gene3D" id="2.60.120.260">
    <property type="entry name" value="Galactose-binding domain-like"/>
    <property type="match status" value="1"/>
</dbReference>
<organism evidence="7 8">
    <name type="scientific">Candidatus Galacturonatibacter soehngenii</name>
    <dbReference type="NCBI Taxonomy" id="2307010"/>
    <lineage>
        <taxon>Bacteria</taxon>
        <taxon>Bacillati</taxon>
        <taxon>Bacillota</taxon>
        <taxon>Clostridia</taxon>
        <taxon>Lachnospirales</taxon>
        <taxon>Lachnospiraceae</taxon>
        <taxon>Candidatus Galacturonatibacter</taxon>
    </lineage>
</organism>
<dbReference type="InterPro" id="IPR017853">
    <property type="entry name" value="GH"/>
</dbReference>
<name>A0A7V7UAG1_9FIRM</name>
<dbReference type="InterPro" id="IPR013783">
    <property type="entry name" value="Ig-like_fold"/>
</dbReference>
<evidence type="ECO:0000313" key="8">
    <source>
        <dbReference type="Proteomes" id="UP000461768"/>
    </source>
</evidence>
<dbReference type="InterPro" id="IPR036156">
    <property type="entry name" value="Beta-gal/glucu_dom_sf"/>
</dbReference>
<evidence type="ECO:0000256" key="2">
    <source>
        <dbReference type="ARBA" id="ARBA00022801"/>
    </source>
</evidence>
<dbReference type="GO" id="GO:0005975">
    <property type="term" value="P:carbohydrate metabolic process"/>
    <property type="evidence" value="ECO:0007669"/>
    <property type="project" value="InterPro"/>
</dbReference>
<dbReference type="PANTHER" id="PTHR42732">
    <property type="entry name" value="BETA-GALACTOSIDASE"/>
    <property type="match status" value="1"/>
</dbReference>
<dbReference type="GO" id="GO:0004553">
    <property type="term" value="F:hydrolase activity, hydrolyzing O-glycosyl compounds"/>
    <property type="evidence" value="ECO:0007669"/>
    <property type="project" value="InterPro"/>
</dbReference>
<accession>A0A7V7UAG1</accession>
<dbReference type="Pfam" id="PF00703">
    <property type="entry name" value="Glyco_hydro_2"/>
    <property type="match status" value="1"/>
</dbReference>
<comment type="similarity">
    <text evidence="1">Belongs to the glycosyl hydrolase 2 family.</text>
</comment>
<reference evidence="7 8" key="2">
    <citation type="submission" date="2020-02" db="EMBL/GenBank/DDBJ databases">
        <title>Candidatus Galacturonibacter soehngenii shows hetero-acetogenic catabolism of galacturonic acid but lacks a canonical carbon monoxide dehydrogenase/acetyl-CoA synthase complex.</title>
        <authorList>
            <person name="Diender M."/>
            <person name="Stouten G.R."/>
            <person name="Petersen J.F."/>
            <person name="Nielsen P.H."/>
            <person name="Dueholm M.S."/>
            <person name="Pronk J.T."/>
            <person name="Van Loosdrecht M.C.M."/>
        </authorList>
    </citation>
    <scope>NUCLEOTIDE SEQUENCE [LARGE SCALE GENOMIC DNA]</scope>
    <source>
        <strain evidence="7">GalUA</strain>
    </source>
</reference>
<dbReference type="SUPFAM" id="SSF49303">
    <property type="entry name" value="beta-Galactosidase/glucuronidase domain"/>
    <property type="match status" value="1"/>
</dbReference>
<dbReference type="AlphaFoldDB" id="A0A7V7UAG1"/>
<dbReference type="OrthoDB" id="9762066at2"/>
<dbReference type="InterPro" id="IPR006103">
    <property type="entry name" value="Glyco_hydro_2_cat"/>
</dbReference>
<dbReference type="InterPro" id="IPR051913">
    <property type="entry name" value="GH2_Domain-Containing"/>
</dbReference>
<dbReference type="Pfam" id="PF02837">
    <property type="entry name" value="Glyco_hydro_2_N"/>
    <property type="match status" value="1"/>
</dbReference>
<keyword evidence="8" id="KW-1185">Reference proteome</keyword>
<dbReference type="PANTHER" id="PTHR42732:SF1">
    <property type="entry name" value="BETA-MANNOSIDASE"/>
    <property type="match status" value="1"/>
</dbReference>
<dbReference type="EMBL" id="WAGX01000007">
    <property type="protein sequence ID" value="KAB1435726.1"/>
    <property type="molecule type" value="Genomic_DNA"/>
</dbReference>
<proteinExistence type="inferred from homology"/>
<dbReference type="InterPro" id="IPR006101">
    <property type="entry name" value="Glyco_hydro_2"/>
</dbReference>
<feature type="domain" description="Glycosyl hydrolases family 2 sugar binding" evidence="6">
    <location>
        <begin position="40"/>
        <end position="145"/>
    </location>
</feature>
<dbReference type="Proteomes" id="UP000461768">
    <property type="component" value="Unassembled WGS sequence"/>
</dbReference>
<comment type="caution">
    <text evidence="7">The sequence shown here is derived from an EMBL/GenBank/DDBJ whole genome shotgun (WGS) entry which is preliminary data.</text>
</comment>
<evidence type="ECO:0000259" key="5">
    <source>
        <dbReference type="Pfam" id="PF02836"/>
    </source>
</evidence>
<dbReference type="PRINTS" id="PR00132">
    <property type="entry name" value="GLHYDRLASE2"/>
</dbReference>
<feature type="domain" description="Glycoside hydrolase family 2 immunoglobulin-like beta-sandwich" evidence="4">
    <location>
        <begin position="199"/>
        <end position="250"/>
    </location>
</feature>
<reference evidence="7 8" key="1">
    <citation type="submission" date="2019-09" db="EMBL/GenBank/DDBJ databases">
        <authorList>
            <person name="Valk L.C."/>
        </authorList>
    </citation>
    <scope>NUCLEOTIDE SEQUENCE [LARGE SCALE GENOMIC DNA]</scope>
    <source>
        <strain evidence="7">GalUA</strain>
    </source>
</reference>
<feature type="domain" description="Glycoside hydrolase family 2 catalytic" evidence="5">
    <location>
        <begin position="259"/>
        <end position="548"/>
    </location>
</feature>
<dbReference type="InterPro" id="IPR008979">
    <property type="entry name" value="Galactose-bd-like_sf"/>
</dbReference>
<keyword evidence="2 7" id="KW-0378">Hydrolase</keyword>
<gene>
    <name evidence="7" type="ORF">F7O84_15190</name>
</gene>
<dbReference type="Gene3D" id="2.60.40.10">
    <property type="entry name" value="Immunoglobulins"/>
    <property type="match status" value="2"/>
</dbReference>
<dbReference type="InterPro" id="IPR006102">
    <property type="entry name" value="Ig-like_GH2"/>
</dbReference>
<dbReference type="RefSeq" id="WP_151147177.1">
    <property type="nucleotide sequence ID" value="NZ_WAGX01000007.1"/>
</dbReference>
<evidence type="ECO:0000259" key="6">
    <source>
        <dbReference type="Pfam" id="PF02837"/>
    </source>
</evidence>
<dbReference type="InterPro" id="IPR006104">
    <property type="entry name" value="Glyco_hydro_2_N"/>
</dbReference>
<evidence type="ECO:0000256" key="3">
    <source>
        <dbReference type="ARBA" id="ARBA00023295"/>
    </source>
</evidence>
<dbReference type="Gene3D" id="3.20.20.80">
    <property type="entry name" value="Glycosidases"/>
    <property type="match status" value="1"/>
</dbReference>
<evidence type="ECO:0000313" key="7">
    <source>
        <dbReference type="EMBL" id="KAB1435726.1"/>
    </source>
</evidence>
<evidence type="ECO:0000256" key="1">
    <source>
        <dbReference type="ARBA" id="ARBA00007401"/>
    </source>
</evidence>
<sequence length="734" mass="84195">MRNINKLDIGWEFSPCTLNNEGIPQADNWNEVVLPHVWNKEEPKEEGAVLYRYYLDIDKLSDDDLYFLDFGAVAGVCTAWLNGIMIGTHRGGYSRFRFPLSTAIKEGKNELFVLADNTRYSDIAPLGGDFNNYGGIYRSVELIRTNTAHFDLLYYGTSGLFLTPDTNGRVQVNSRLVGIQNSMQVEYTILDNDSIVAQTICSVDNTKATMVVENPHLWNGKEDPYLYTCKARLLDNHNCLDEVSVTFGFRSMELSSEHGFSLNGKHMVICGVAKHQDYEGVGCATTKEQMDKDMALIKEIGANAVRLSHYQHPDYFYDLCDREGMIVWAEIPMLGMPDGNDGVVDNAKSQLTELILQCSHHPSIICWGIQNEIAMMGESLEMYRKTQELNDLVKELDNTRLTASANLYCVKNKSQLNYITDMLGYNIYFGWYYDEMEDYNSFFDKFHADNPQVSLGVSEYGVDCSVTLHATEPKRKDYSEEFQCLYHETVYPMIRNRSWLWGSFVWNMFDFGSSIRDEGGVKGKNCKGLVTFDRKIKKDSFYYYKAWWSQEEFVHVAGRRFVNRCGDTTVIKVYSNQPEVTLEVNGKIFGTLSGKRVFEFEQVPMNQGENRIRVFAGAVEDEITLIGVSQPDESYIYHDPNPEFNVKNWFTMGQSKEDLFPEDYYSIMDEMGTLSANQEVWTLLEREVPQVTSNPRAKTMPSITLLRVINRMSGQFEEEFIKQLNLKLNQIPKN</sequence>
<keyword evidence="3" id="KW-0326">Glycosidase</keyword>
<protein>
    <submittedName>
        <fullName evidence="7">Glycoside hydrolase family 2 protein</fullName>
    </submittedName>
</protein>
<dbReference type="SUPFAM" id="SSF51445">
    <property type="entry name" value="(Trans)glycosidases"/>
    <property type="match status" value="1"/>
</dbReference>